<evidence type="ECO:0000313" key="5">
    <source>
        <dbReference type="Proteomes" id="UP001516662"/>
    </source>
</evidence>
<dbReference type="InterPro" id="IPR001119">
    <property type="entry name" value="SLH_dom"/>
</dbReference>
<sequence length="326" mass="37209">MKKKTIITGLLSLSLATAMISPTYANVGSDCKGGKPKCERVINSELSIEQKYTFLKEQGIFKGKTYGKAHLNKKVTRAELAVVIDRMLDLRPSKETTFIDLKKHWAKNEITAVVEAGFMEGKGNNTFQPNKHVTLEELAQVLVRLTDLNKDKYMSIWLPGSDWAQVYLAAALTENLLRGADDYTKQAKRSHLVYGIYQAYQMLLTNKGGIVAGSLEPSINYTKNKDGSYNFTYKVKNQTEKPQTLKYSSGQRFDYKLYKNGKQIYQYSMDKLFIMEYKEIELKQGEELTFTEKVEDLKPGNYEIEFWLVAADKAETTKKKVQFSVK</sequence>
<evidence type="ECO:0000256" key="1">
    <source>
        <dbReference type="ARBA" id="ARBA00022729"/>
    </source>
</evidence>
<comment type="caution">
    <text evidence="4">The sequence shown here is derived from an EMBL/GenBank/DDBJ whole genome shotgun (WGS) entry which is preliminary data.</text>
</comment>
<feature type="chain" id="PRO_5045400989" evidence="2">
    <location>
        <begin position="26"/>
        <end position="326"/>
    </location>
</feature>
<protein>
    <submittedName>
        <fullName evidence="4">S-layer homology domain-containing protein</fullName>
    </submittedName>
</protein>
<dbReference type="Proteomes" id="UP001516662">
    <property type="component" value="Unassembled WGS sequence"/>
</dbReference>
<dbReference type="PROSITE" id="PS51272">
    <property type="entry name" value="SLH"/>
    <property type="match status" value="1"/>
</dbReference>
<dbReference type="EMBL" id="JADCLJ010000007">
    <property type="protein sequence ID" value="MBE4907280.1"/>
    <property type="molecule type" value="Genomic_DNA"/>
</dbReference>
<proteinExistence type="predicted"/>
<dbReference type="RefSeq" id="WP_193534745.1">
    <property type="nucleotide sequence ID" value="NZ_JADCLJ010000007.1"/>
</dbReference>
<keyword evidence="1 2" id="KW-0732">Signal</keyword>
<gene>
    <name evidence="4" type="ORF">IMZ08_04300</name>
</gene>
<dbReference type="InterPro" id="IPR038144">
    <property type="entry name" value="IPI"/>
</dbReference>
<feature type="domain" description="SLH" evidence="3">
    <location>
        <begin position="93"/>
        <end position="156"/>
    </location>
</feature>
<dbReference type="Pfam" id="PF00395">
    <property type="entry name" value="SLH"/>
    <property type="match status" value="1"/>
</dbReference>
<organism evidence="4 5">
    <name type="scientific">Litchfieldia luteola</name>
    <dbReference type="NCBI Taxonomy" id="682179"/>
    <lineage>
        <taxon>Bacteria</taxon>
        <taxon>Bacillati</taxon>
        <taxon>Bacillota</taxon>
        <taxon>Bacilli</taxon>
        <taxon>Bacillales</taxon>
        <taxon>Bacillaceae</taxon>
        <taxon>Litchfieldia</taxon>
    </lineage>
</organism>
<dbReference type="Gene3D" id="2.60.40.2360">
    <property type="entry name" value="Intracellular proteinase inhibitor BsuPI"/>
    <property type="match status" value="1"/>
</dbReference>
<feature type="signal peptide" evidence="2">
    <location>
        <begin position="1"/>
        <end position="25"/>
    </location>
</feature>
<dbReference type="InterPro" id="IPR020481">
    <property type="entry name" value="Intracell_prot_inh_BsuPI"/>
</dbReference>
<evidence type="ECO:0000259" key="3">
    <source>
        <dbReference type="PROSITE" id="PS51272"/>
    </source>
</evidence>
<accession>A0ABR9QFL0</accession>
<keyword evidence="5" id="KW-1185">Reference proteome</keyword>
<name>A0ABR9QFL0_9BACI</name>
<reference evidence="4 5" key="1">
    <citation type="submission" date="2020-10" db="EMBL/GenBank/DDBJ databases">
        <title>Bacillus sp. HD4P25, an endophyte from a halophyte.</title>
        <authorList>
            <person name="Sun J.-Q."/>
        </authorList>
    </citation>
    <scope>NUCLEOTIDE SEQUENCE [LARGE SCALE GENOMIC DNA]</scope>
    <source>
        <strain evidence="4 5">YIM 93174</strain>
    </source>
</reference>
<evidence type="ECO:0000313" key="4">
    <source>
        <dbReference type="EMBL" id="MBE4907280.1"/>
    </source>
</evidence>
<dbReference type="Pfam" id="PF12690">
    <property type="entry name" value="BsuPI"/>
    <property type="match status" value="1"/>
</dbReference>
<evidence type="ECO:0000256" key="2">
    <source>
        <dbReference type="SAM" id="SignalP"/>
    </source>
</evidence>